<dbReference type="Proteomes" id="UP000188388">
    <property type="component" value="Unassembled WGS sequence"/>
</dbReference>
<name>A0A1R3VCY5_9HYPH</name>
<gene>
    <name evidence="1" type="ORF">BQ8794_40335</name>
</gene>
<keyword evidence="2" id="KW-1185">Reference proteome</keyword>
<proteinExistence type="predicted"/>
<organism evidence="1 2">
    <name type="scientific">Mesorhizobium prunaredense</name>
    <dbReference type="NCBI Taxonomy" id="1631249"/>
    <lineage>
        <taxon>Bacteria</taxon>
        <taxon>Pseudomonadati</taxon>
        <taxon>Pseudomonadota</taxon>
        <taxon>Alphaproteobacteria</taxon>
        <taxon>Hyphomicrobiales</taxon>
        <taxon>Phyllobacteriaceae</taxon>
        <taxon>Mesorhizobium</taxon>
    </lineage>
</organism>
<accession>A0A1R3VCY5</accession>
<dbReference type="EMBL" id="FTPD01000034">
    <property type="protein sequence ID" value="SIT57736.1"/>
    <property type="molecule type" value="Genomic_DNA"/>
</dbReference>
<reference evidence="2" key="1">
    <citation type="submission" date="2017-01" db="EMBL/GenBank/DDBJ databases">
        <authorList>
            <person name="Brunel B."/>
        </authorList>
    </citation>
    <scope>NUCLEOTIDE SEQUENCE [LARGE SCALE GENOMIC DNA]</scope>
</reference>
<protein>
    <submittedName>
        <fullName evidence="1">Uncharacterized protein</fullName>
    </submittedName>
</protein>
<evidence type="ECO:0000313" key="2">
    <source>
        <dbReference type="Proteomes" id="UP000188388"/>
    </source>
</evidence>
<evidence type="ECO:0000313" key="1">
    <source>
        <dbReference type="EMBL" id="SIT57736.1"/>
    </source>
</evidence>
<dbReference type="AlphaFoldDB" id="A0A1R3VCY5"/>
<sequence>MSARQLRILDDLEQRHLAGATEDGKDGAVGKMVDGVVAPFIGGDHAPVKPQDLVQFTPVEPHRLVEAFTSCLMQRDQYCGCVPILRPTAVISHASIPSNLTLIKVGAFAMELQAQLGKGGRRTVSAVSSHVYKTTVGIGDASPQFCLLLSALMPQSPTNLRVLPETVRSGTGS</sequence>